<feature type="compositionally biased region" description="Low complexity" evidence="8">
    <location>
        <begin position="339"/>
        <end position="356"/>
    </location>
</feature>
<gene>
    <name evidence="11" type="ORF">B0T22DRAFT_145506</name>
</gene>
<dbReference type="Gene3D" id="1.10.8.10">
    <property type="entry name" value="DNA helicase RuvA subunit, C-terminal domain"/>
    <property type="match status" value="1"/>
</dbReference>
<feature type="region of interest" description="Disordered" evidence="8">
    <location>
        <begin position="1"/>
        <end position="25"/>
    </location>
</feature>
<comment type="subcellular location">
    <subcellularLocation>
        <location evidence="1">Cytoplasm</location>
    </subcellularLocation>
</comment>
<keyword evidence="4" id="KW-0963">Cytoplasm</keyword>
<keyword evidence="6" id="KW-0064">Aspartyl protease</keyword>
<feature type="compositionally biased region" description="Low complexity" evidence="8">
    <location>
        <begin position="199"/>
        <end position="210"/>
    </location>
</feature>
<feature type="domain" description="Ubiquitin-like" evidence="10">
    <location>
        <begin position="101"/>
        <end position="184"/>
    </location>
</feature>
<dbReference type="Pfam" id="PF00240">
    <property type="entry name" value="ubiquitin"/>
    <property type="match status" value="1"/>
</dbReference>
<dbReference type="InterPro" id="IPR000626">
    <property type="entry name" value="Ubiquitin-like_dom"/>
</dbReference>
<dbReference type="InterPro" id="IPR009060">
    <property type="entry name" value="UBA-like_sf"/>
</dbReference>
<evidence type="ECO:0000259" key="9">
    <source>
        <dbReference type="PROSITE" id="PS50030"/>
    </source>
</evidence>
<comment type="caution">
    <text evidence="11">The sequence shown here is derived from an EMBL/GenBank/DDBJ whole genome shotgun (WGS) entry which is preliminary data.</text>
</comment>
<dbReference type="PANTHER" id="PTHR12917:SF1">
    <property type="entry name" value="AT13091P"/>
    <property type="match status" value="1"/>
</dbReference>
<dbReference type="SUPFAM" id="SSF46934">
    <property type="entry name" value="UBA-like"/>
    <property type="match status" value="1"/>
</dbReference>
<dbReference type="AlphaFoldDB" id="A0AAE0X8V0"/>
<dbReference type="InterPro" id="IPR015940">
    <property type="entry name" value="UBA"/>
</dbReference>
<dbReference type="EMBL" id="JAULSO010000002">
    <property type="protein sequence ID" value="KAK3688122.1"/>
    <property type="molecule type" value="Genomic_DNA"/>
</dbReference>
<evidence type="ECO:0000256" key="8">
    <source>
        <dbReference type="SAM" id="MobiDB-lite"/>
    </source>
</evidence>
<dbReference type="GO" id="GO:0005737">
    <property type="term" value="C:cytoplasm"/>
    <property type="evidence" value="ECO:0007669"/>
    <property type="project" value="UniProtKB-SubCell"/>
</dbReference>
<feature type="region of interest" description="Disordered" evidence="8">
    <location>
        <begin position="337"/>
        <end position="365"/>
    </location>
</feature>
<feature type="region of interest" description="Disordered" evidence="8">
    <location>
        <begin position="186"/>
        <end position="224"/>
    </location>
</feature>
<dbReference type="GO" id="GO:0004190">
    <property type="term" value="F:aspartic-type endopeptidase activity"/>
    <property type="evidence" value="ECO:0007669"/>
    <property type="project" value="UniProtKB-KW"/>
</dbReference>
<evidence type="ECO:0000259" key="10">
    <source>
        <dbReference type="PROSITE" id="PS50053"/>
    </source>
</evidence>
<evidence type="ECO:0000256" key="1">
    <source>
        <dbReference type="ARBA" id="ARBA00004496"/>
    </source>
</evidence>
<proteinExistence type="inferred from homology"/>
<evidence type="ECO:0000256" key="5">
    <source>
        <dbReference type="ARBA" id="ARBA00022670"/>
    </source>
</evidence>
<evidence type="ECO:0000256" key="4">
    <source>
        <dbReference type="ARBA" id="ARBA00022490"/>
    </source>
</evidence>
<keyword evidence="7" id="KW-0378">Hydrolase</keyword>
<evidence type="ECO:0000256" key="6">
    <source>
        <dbReference type="ARBA" id="ARBA00022750"/>
    </source>
</evidence>
<dbReference type="CDD" id="cd01796">
    <property type="entry name" value="Ubl_Ddi1_like"/>
    <property type="match status" value="1"/>
</dbReference>
<organism evidence="11 12">
    <name type="scientific">Podospora appendiculata</name>
    <dbReference type="NCBI Taxonomy" id="314037"/>
    <lineage>
        <taxon>Eukaryota</taxon>
        <taxon>Fungi</taxon>
        <taxon>Dikarya</taxon>
        <taxon>Ascomycota</taxon>
        <taxon>Pezizomycotina</taxon>
        <taxon>Sordariomycetes</taxon>
        <taxon>Sordariomycetidae</taxon>
        <taxon>Sordariales</taxon>
        <taxon>Podosporaceae</taxon>
        <taxon>Podospora</taxon>
    </lineage>
</organism>
<dbReference type="Proteomes" id="UP001270362">
    <property type="component" value="Unassembled WGS sequence"/>
</dbReference>
<dbReference type="InterPro" id="IPR033882">
    <property type="entry name" value="DDI1_N"/>
</dbReference>
<dbReference type="Pfam" id="PF00627">
    <property type="entry name" value="UBA"/>
    <property type="match status" value="1"/>
</dbReference>
<evidence type="ECO:0000313" key="11">
    <source>
        <dbReference type="EMBL" id="KAK3688122.1"/>
    </source>
</evidence>
<feature type="domain" description="UBA" evidence="9">
    <location>
        <begin position="364"/>
        <end position="404"/>
    </location>
</feature>
<evidence type="ECO:0000256" key="3">
    <source>
        <dbReference type="ARBA" id="ARBA00021491"/>
    </source>
</evidence>
<dbReference type="PROSITE" id="PS50053">
    <property type="entry name" value="UBIQUITIN_2"/>
    <property type="match status" value="1"/>
</dbReference>
<evidence type="ECO:0000256" key="7">
    <source>
        <dbReference type="ARBA" id="ARBA00022801"/>
    </source>
</evidence>
<reference evidence="11" key="1">
    <citation type="journal article" date="2023" name="Mol. Phylogenet. Evol.">
        <title>Genome-scale phylogeny and comparative genomics of the fungal order Sordariales.</title>
        <authorList>
            <person name="Hensen N."/>
            <person name="Bonometti L."/>
            <person name="Westerberg I."/>
            <person name="Brannstrom I.O."/>
            <person name="Guillou S."/>
            <person name="Cros-Aarteil S."/>
            <person name="Calhoun S."/>
            <person name="Haridas S."/>
            <person name="Kuo A."/>
            <person name="Mondo S."/>
            <person name="Pangilinan J."/>
            <person name="Riley R."/>
            <person name="LaButti K."/>
            <person name="Andreopoulos B."/>
            <person name="Lipzen A."/>
            <person name="Chen C."/>
            <person name="Yan M."/>
            <person name="Daum C."/>
            <person name="Ng V."/>
            <person name="Clum A."/>
            <person name="Steindorff A."/>
            <person name="Ohm R.A."/>
            <person name="Martin F."/>
            <person name="Silar P."/>
            <person name="Natvig D.O."/>
            <person name="Lalanne C."/>
            <person name="Gautier V."/>
            <person name="Ament-Velasquez S.L."/>
            <person name="Kruys A."/>
            <person name="Hutchinson M.I."/>
            <person name="Powell A.J."/>
            <person name="Barry K."/>
            <person name="Miller A.N."/>
            <person name="Grigoriev I.V."/>
            <person name="Debuchy R."/>
            <person name="Gladieux P."/>
            <person name="Hiltunen Thoren M."/>
            <person name="Johannesson H."/>
        </authorList>
    </citation>
    <scope>NUCLEOTIDE SEQUENCE</scope>
    <source>
        <strain evidence="11">CBS 314.62</strain>
    </source>
</reference>
<dbReference type="PANTHER" id="PTHR12917">
    <property type="entry name" value="ASPARTYL PROTEASE DDI-RELATED"/>
    <property type="match status" value="1"/>
</dbReference>
<dbReference type="PROSITE" id="PS50030">
    <property type="entry name" value="UBA"/>
    <property type="match status" value="1"/>
</dbReference>
<evidence type="ECO:0000256" key="2">
    <source>
        <dbReference type="ARBA" id="ARBA00009136"/>
    </source>
</evidence>
<dbReference type="Gene3D" id="3.10.20.90">
    <property type="entry name" value="Phosphatidylinositol 3-kinase Catalytic Subunit, Chain A, domain 1"/>
    <property type="match status" value="1"/>
</dbReference>
<dbReference type="SMART" id="SM00165">
    <property type="entry name" value="UBA"/>
    <property type="match status" value="1"/>
</dbReference>
<keyword evidence="12" id="KW-1185">Reference proteome</keyword>
<sequence>MFSRYIPVNAGRSRRVPTPPRRDTSVTSAFLVKRKPNKRLPLSHSTLYHPAIFPTFTIEPLRQLSFPDLSGYSALHAASIVSISQRPATPNAHRGRTLSRMRITLSITNSEPEGDDQDLLSLEVYPDMTVDTLRSSIQAETGYDPSAQHLYHNGRLINENTKTLSELQIGDGEMLALHIRDMRGSTGIPTGADAGGARSGQQLSQQQAQRQGGGSAAGGGGRMEQDPEMIRLQILGDPTLRSELTRQQPELAAALDDQQRFAQIFARSFDRERRERAERHRQIQRLNADPFDVEAQARIEEMIRQERVMENLQNAMEHNPEVFGAVHIAPTEGVPTPPVAAARAGPSAAPAPAAAQAPPPPRHSFPREHIEQLIAIGASEEKAIRALEATGGNVEYAASLIFND</sequence>
<dbReference type="InterPro" id="IPR029071">
    <property type="entry name" value="Ubiquitin-like_domsf"/>
</dbReference>
<protein>
    <recommendedName>
        <fullName evidence="3">DNA damage-inducible protein 1</fullName>
    </recommendedName>
</protein>
<reference evidence="11" key="2">
    <citation type="submission" date="2023-06" db="EMBL/GenBank/DDBJ databases">
        <authorList>
            <consortium name="Lawrence Berkeley National Laboratory"/>
            <person name="Haridas S."/>
            <person name="Hensen N."/>
            <person name="Bonometti L."/>
            <person name="Westerberg I."/>
            <person name="Brannstrom I.O."/>
            <person name="Guillou S."/>
            <person name="Cros-Aarteil S."/>
            <person name="Calhoun S."/>
            <person name="Kuo A."/>
            <person name="Mondo S."/>
            <person name="Pangilinan J."/>
            <person name="Riley R."/>
            <person name="Labutti K."/>
            <person name="Andreopoulos B."/>
            <person name="Lipzen A."/>
            <person name="Chen C."/>
            <person name="Yanf M."/>
            <person name="Daum C."/>
            <person name="Ng V."/>
            <person name="Clum A."/>
            <person name="Steindorff A."/>
            <person name="Ohm R."/>
            <person name="Martin F."/>
            <person name="Silar P."/>
            <person name="Natvig D."/>
            <person name="Lalanne C."/>
            <person name="Gautier V."/>
            <person name="Ament-Velasquez S.L."/>
            <person name="Kruys A."/>
            <person name="Hutchinson M.I."/>
            <person name="Powell A.J."/>
            <person name="Barry K."/>
            <person name="Miller A.N."/>
            <person name="Grigoriev I.V."/>
            <person name="Debuchy R."/>
            <person name="Gladieux P."/>
            <person name="Thoren M.H."/>
            <person name="Johannesson H."/>
        </authorList>
    </citation>
    <scope>NUCLEOTIDE SEQUENCE</scope>
    <source>
        <strain evidence="11">CBS 314.62</strain>
    </source>
</reference>
<accession>A0AAE0X8V0</accession>
<dbReference type="SUPFAM" id="SSF54236">
    <property type="entry name" value="Ubiquitin-like"/>
    <property type="match status" value="1"/>
</dbReference>
<keyword evidence="5" id="KW-0645">Protease</keyword>
<evidence type="ECO:0000313" key="12">
    <source>
        <dbReference type="Proteomes" id="UP001270362"/>
    </source>
</evidence>
<dbReference type="SMART" id="SM00213">
    <property type="entry name" value="UBQ"/>
    <property type="match status" value="1"/>
</dbReference>
<dbReference type="GO" id="GO:0006508">
    <property type="term" value="P:proteolysis"/>
    <property type="evidence" value="ECO:0007669"/>
    <property type="project" value="UniProtKB-KW"/>
</dbReference>
<feature type="compositionally biased region" description="Gly residues" evidence="8">
    <location>
        <begin position="211"/>
        <end position="222"/>
    </location>
</feature>
<name>A0AAE0X8V0_9PEZI</name>
<dbReference type="CDD" id="cd14309">
    <property type="entry name" value="UBA_scDdi1_like"/>
    <property type="match status" value="1"/>
</dbReference>
<comment type="similarity">
    <text evidence="2">Belongs to the DDI1 family.</text>
</comment>